<dbReference type="AlphaFoldDB" id="A0A6A1VAB5"/>
<name>A0A6A1VAB5_9ROSI</name>
<accession>A0A6A1VAB5</accession>
<gene>
    <name evidence="2" type="ORF">CJ030_MR6G005846</name>
</gene>
<reference evidence="2 3" key="1">
    <citation type="journal article" date="2019" name="Plant Biotechnol. J.">
        <title>The red bayberry genome and genetic basis of sex determination.</title>
        <authorList>
            <person name="Jia H.M."/>
            <person name="Jia H.J."/>
            <person name="Cai Q.L."/>
            <person name="Wang Y."/>
            <person name="Zhao H.B."/>
            <person name="Yang W.F."/>
            <person name="Wang G.Y."/>
            <person name="Li Y.H."/>
            <person name="Zhan D.L."/>
            <person name="Shen Y.T."/>
            <person name="Niu Q.F."/>
            <person name="Chang L."/>
            <person name="Qiu J."/>
            <person name="Zhao L."/>
            <person name="Xie H.B."/>
            <person name="Fu W.Y."/>
            <person name="Jin J."/>
            <person name="Li X.W."/>
            <person name="Jiao Y."/>
            <person name="Zhou C.C."/>
            <person name="Tu T."/>
            <person name="Chai C.Y."/>
            <person name="Gao J.L."/>
            <person name="Fan L.J."/>
            <person name="van de Weg E."/>
            <person name="Wang J.Y."/>
            <person name="Gao Z.S."/>
        </authorList>
    </citation>
    <scope>NUCLEOTIDE SEQUENCE [LARGE SCALE GENOMIC DNA]</scope>
    <source>
        <tissue evidence="2">Leaves</tissue>
    </source>
</reference>
<evidence type="ECO:0000313" key="3">
    <source>
        <dbReference type="Proteomes" id="UP000516437"/>
    </source>
</evidence>
<keyword evidence="3" id="KW-1185">Reference proteome</keyword>
<dbReference type="Proteomes" id="UP000516437">
    <property type="component" value="Chromosome 6"/>
</dbReference>
<sequence>MFTEGLDESAIKWIKQGSDLQVEEPPPVRSPLTEKIARNSFPKSAQAYKYDGDTYVSSHILPPLKFQSALLGTHSLIAPCLDDEDDDESVASVPDEDDAEYSAEEELGSCNNGLDFLEQPILHCYGEEEIFDYGSNKCLSKGSGSSVKRGFSKETLRIEVPENFRRYTDGGLGTRKCAQRNATQSCVVSELLKGVLLCNGTPTHQSMQDLGDLGTPSAPPINDTGREERSFELDGQQQSASEGLTEMDFPGEGICPSNVSEAFQGSNECLSERRAQSLETNELGKRVSETLPDERETQIPYLQANQLDHSPYYSTSGQYAWQTLIAYDACIRLCLHAWGRGCTQAPEFLHDECLILRSAFGLQKILLQPKSLQPMEGRTTQSVEQICPSTAKKVVGKIRVEVRKLRIIPRRKLKSTFSQRGAIFIQAGTEYVRHVSSLVKTGINSIRIAPFLVTPEDPFSCFFQLKSGTEDTEVEQGSAICLHPGTGDYHIFFPESQADVLFIEVQDDKKTVQGQTTIPVSSLTDNLGDRIRWWPIYHDNQECVGKIQLFIGSTITNNETSYPKSGPVVETIAYDLLLEAAMRAHNFHSRNLWLHGPWKWLLTEFAEYYGVSDSFTKLRYLSQVMNVATPTKDCLELVNQLLVPIIKARSEKSLTRQEKNLLLDCETQIESLLANVFENYKSLDEDSPTGLADFFDPMRESAAPALAPAIQVYSLLHDILSLDAQTMLGNYFQDRILSFKFDHSIDLSNIAAAVYNTHLCSRLRGFLAAWPPSSPQPHVNELLIAVADFERDLELKSISMVQGGVDSRTLFHTYIMVWVQDMELNLLDLCKAEKVPWSGVMTNHSISPFAEEMYEKIRDALSQYEVVINRWPQYSLILESAVANVERSIIKALEKQYSDVLTPLKDSIQKKLNMQVQKLTRRQSVPTYCVPYQLGIFLNTMKRILDVLHSRVEEILKSWASFLPAGGDKKSLFGEQMNGITVILRTKYKNYLQAIVGKLVSNMQANRNTRLKRILEETKEEDGEAEVRERMHMLSSQLFGSISNLHEVFTSWIFIATCRGLWNRMGQIVLKFLEDRKENRVWYKGSYYALGILDDTFASQMQRLQGNALQEKDLEPPRSVVEARSILCRDAANAADPSNFFYV</sequence>
<feature type="region of interest" description="Disordered" evidence="1">
    <location>
        <begin position="207"/>
        <end position="227"/>
    </location>
</feature>
<feature type="region of interest" description="Disordered" evidence="1">
    <location>
        <begin position="83"/>
        <end position="104"/>
    </location>
</feature>
<organism evidence="2 3">
    <name type="scientific">Morella rubra</name>
    <name type="common">Chinese bayberry</name>
    <dbReference type="NCBI Taxonomy" id="262757"/>
    <lineage>
        <taxon>Eukaryota</taxon>
        <taxon>Viridiplantae</taxon>
        <taxon>Streptophyta</taxon>
        <taxon>Embryophyta</taxon>
        <taxon>Tracheophyta</taxon>
        <taxon>Spermatophyta</taxon>
        <taxon>Magnoliopsida</taxon>
        <taxon>eudicotyledons</taxon>
        <taxon>Gunneridae</taxon>
        <taxon>Pentapetalae</taxon>
        <taxon>rosids</taxon>
        <taxon>fabids</taxon>
        <taxon>Fagales</taxon>
        <taxon>Myricaceae</taxon>
        <taxon>Morella</taxon>
    </lineage>
</organism>
<comment type="caution">
    <text evidence="2">The sequence shown here is derived from an EMBL/GenBank/DDBJ whole genome shotgun (WGS) entry which is preliminary data.</text>
</comment>
<proteinExistence type="predicted"/>
<protein>
    <submittedName>
        <fullName evidence="2">Uncharacterized protein</fullName>
    </submittedName>
</protein>
<dbReference type="OrthoDB" id="1896158at2759"/>
<evidence type="ECO:0000313" key="2">
    <source>
        <dbReference type="EMBL" id="KAB1208737.1"/>
    </source>
</evidence>
<evidence type="ECO:0000256" key="1">
    <source>
        <dbReference type="SAM" id="MobiDB-lite"/>
    </source>
</evidence>
<dbReference type="PANTHER" id="PTHR31110">
    <property type="entry name" value="PESTICIDAL CRYSTAL CRY8BA PROTEIN"/>
    <property type="match status" value="1"/>
</dbReference>
<dbReference type="EMBL" id="RXIC02000024">
    <property type="protein sequence ID" value="KAB1208737.1"/>
    <property type="molecule type" value="Genomic_DNA"/>
</dbReference>
<dbReference type="PANTHER" id="PTHR31110:SF3">
    <property type="entry name" value="PORTAL PROTEIN"/>
    <property type="match status" value="1"/>
</dbReference>